<protein>
    <submittedName>
        <fullName evidence="2">Uncharacterized protein</fullName>
    </submittedName>
</protein>
<feature type="compositionally biased region" description="Polar residues" evidence="1">
    <location>
        <begin position="51"/>
        <end position="60"/>
    </location>
</feature>
<dbReference type="Gramene" id="LPERR03G19300.1">
    <property type="protein sequence ID" value="LPERR03G19300.1"/>
    <property type="gene ID" value="LPERR03G19300"/>
</dbReference>
<dbReference type="STRING" id="77586.A0A0D9VVL2"/>
<sequence length="355" mass="40043">MPKASGFIKFTCNHRSAVHMALQDGKYLFAKLLISPPCNCFTKQVNQTPFSMDVPNTPSQLDAPAGNGSQGEISNQSVLDLRRKRARERYASLSQEQKQARVQMNRERRQRRKDAPTSVLCQDASPSNVPVPTPTNVVLPTLSEVPLVTPTNVSKPTSTAIEGTLGDITNLSALERRRKRARDRYASLTPDQKENMLQKNREYRQKKREESTTINLSACTATVGGIENHQPVMTPRCPITEDSSEGLKERASKYMHDVEPMSCLVQCTEPSKMTNAIQRKMAVMTPRRLPFTEKRNLTPGENSVNFHCNDEETDDDNDENYLNRGLDVHYESYQEEVQNYHKLADVMLDIIGGDK</sequence>
<reference evidence="3" key="2">
    <citation type="submission" date="2013-12" db="EMBL/GenBank/DDBJ databases">
        <authorList>
            <person name="Yu Y."/>
            <person name="Lee S."/>
            <person name="de Baynast K."/>
            <person name="Wissotski M."/>
            <person name="Liu L."/>
            <person name="Talag J."/>
            <person name="Goicoechea J."/>
            <person name="Angelova A."/>
            <person name="Jetty R."/>
            <person name="Kudrna D."/>
            <person name="Golser W."/>
            <person name="Rivera L."/>
            <person name="Zhang J."/>
            <person name="Wing R."/>
        </authorList>
    </citation>
    <scope>NUCLEOTIDE SEQUENCE</scope>
</reference>
<dbReference type="AlphaFoldDB" id="A0A0D9VVL2"/>
<evidence type="ECO:0000313" key="3">
    <source>
        <dbReference type="Proteomes" id="UP000032180"/>
    </source>
</evidence>
<dbReference type="HOGENOM" id="CLU_781592_0_0_1"/>
<feature type="region of interest" description="Disordered" evidence="1">
    <location>
        <begin position="295"/>
        <end position="319"/>
    </location>
</feature>
<accession>A0A0D9VVL2</accession>
<reference evidence="2 3" key="1">
    <citation type="submission" date="2012-08" db="EMBL/GenBank/DDBJ databases">
        <title>Oryza genome evolution.</title>
        <authorList>
            <person name="Wing R.A."/>
        </authorList>
    </citation>
    <scope>NUCLEOTIDE SEQUENCE</scope>
</reference>
<name>A0A0D9VVL2_9ORYZ</name>
<dbReference type="Proteomes" id="UP000032180">
    <property type="component" value="Chromosome 3"/>
</dbReference>
<organism evidence="2 3">
    <name type="scientific">Leersia perrieri</name>
    <dbReference type="NCBI Taxonomy" id="77586"/>
    <lineage>
        <taxon>Eukaryota</taxon>
        <taxon>Viridiplantae</taxon>
        <taxon>Streptophyta</taxon>
        <taxon>Embryophyta</taxon>
        <taxon>Tracheophyta</taxon>
        <taxon>Spermatophyta</taxon>
        <taxon>Magnoliopsida</taxon>
        <taxon>Liliopsida</taxon>
        <taxon>Poales</taxon>
        <taxon>Poaceae</taxon>
        <taxon>BOP clade</taxon>
        <taxon>Oryzoideae</taxon>
        <taxon>Oryzeae</taxon>
        <taxon>Oryzinae</taxon>
        <taxon>Leersia</taxon>
    </lineage>
</organism>
<evidence type="ECO:0000313" key="2">
    <source>
        <dbReference type="EnsemblPlants" id="LPERR03G19300.1"/>
    </source>
</evidence>
<reference evidence="2" key="3">
    <citation type="submission" date="2015-04" db="UniProtKB">
        <authorList>
            <consortium name="EnsemblPlants"/>
        </authorList>
    </citation>
    <scope>IDENTIFICATION</scope>
</reference>
<keyword evidence="3" id="KW-1185">Reference proteome</keyword>
<dbReference type="EnsemblPlants" id="LPERR03G19300.1">
    <property type="protein sequence ID" value="LPERR03G19300.1"/>
    <property type="gene ID" value="LPERR03G19300"/>
</dbReference>
<proteinExistence type="predicted"/>
<evidence type="ECO:0000256" key="1">
    <source>
        <dbReference type="SAM" id="MobiDB-lite"/>
    </source>
</evidence>
<feature type="region of interest" description="Disordered" evidence="1">
    <location>
        <begin position="51"/>
        <end position="133"/>
    </location>
</feature>